<name>A0A8S1HSB4_9PELO</name>
<evidence type="ECO:0000256" key="2">
    <source>
        <dbReference type="SAM" id="SignalP"/>
    </source>
</evidence>
<feature type="compositionally biased region" description="Low complexity" evidence="1">
    <location>
        <begin position="45"/>
        <end position="56"/>
    </location>
</feature>
<feature type="chain" id="PRO_5035768887" evidence="2">
    <location>
        <begin position="20"/>
        <end position="80"/>
    </location>
</feature>
<sequence length="80" mass="8612">MKALLIVVLLFLAVSSANCFDFPTFGIPELLSSPNRRPDPPPEPETTTTTTTRRTTTNASVETTFSILSLVLSFGLAALL</sequence>
<organism evidence="3 4">
    <name type="scientific">Caenorhabditis auriculariae</name>
    <dbReference type="NCBI Taxonomy" id="2777116"/>
    <lineage>
        <taxon>Eukaryota</taxon>
        <taxon>Metazoa</taxon>
        <taxon>Ecdysozoa</taxon>
        <taxon>Nematoda</taxon>
        <taxon>Chromadorea</taxon>
        <taxon>Rhabditida</taxon>
        <taxon>Rhabditina</taxon>
        <taxon>Rhabditomorpha</taxon>
        <taxon>Rhabditoidea</taxon>
        <taxon>Rhabditidae</taxon>
        <taxon>Peloderinae</taxon>
        <taxon>Caenorhabditis</taxon>
    </lineage>
</organism>
<evidence type="ECO:0000256" key="1">
    <source>
        <dbReference type="SAM" id="MobiDB-lite"/>
    </source>
</evidence>
<feature type="signal peptide" evidence="2">
    <location>
        <begin position="1"/>
        <end position="19"/>
    </location>
</feature>
<gene>
    <name evidence="3" type="ORF">CAUJ_LOCUS13661</name>
</gene>
<feature type="region of interest" description="Disordered" evidence="1">
    <location>
        <begin position="30"/>
        <end position="56"/>
    </location>
</feature>
<comment type="caution">
    <text evidence="3">The sequence shown here is derived from an EMBL/GenBank/DDBJ whole genome shotgun (WGS) entry which is preliminary data.</text>
</comment>
<evidence type="ECO:0000313" key="3">
    <source>
        <dbReference type="EMBL" id="CAD6197752.1"/>
    </source>
</evidence>
<evidence type="ECO:0000313" key="4">
    <source>
        <dbReference type="Proteomes" id="UP000835052"/>
    </source>
</evidence>
<dbReference type="AlphaFoldDB" id="A0A8S1HSB4"/>
<accession>A0A8S1HSB4</accession>
<proteinExistence type="predicted"/>
<reference evidence="3" key="1">
    <citation type="submission" date="2020-10" db="EMBL/GenBank/DDBJ databases">
        <authorList>
            <person name="Kikuchi T."/>
        </authorList>
    </citation>
    <scope>NUCLEOTIDE SEQUENCE</scope>
    <source>
        <strain evidence="3">NKZ352</strain>
    </source>
</reference>
<dbReference type="Proteomes" id="UP000835052">
    <property type="component" value="Unassembled WGS sequence"/>
</dbReference>
<keyword evidence="4" id="KW-1185">Reference proteome</keyword>
<protein>
    <submittedName>
        <fullName evidence="3">Uncharacterized protein</fullName>
    </submittedName>
</protein>
<keyword evidence="2" id="KW-0732">Signal</keyword>
<dbReference type="EMBL" id="CAJGYM010000103">
    <property type="protein sequence ID" value="CAD6197752.1"/>
    <property type="molecule type" value="Genomic_DNA"/>
</dbReference>